<feature type="compositionally biased region" description="Acidic residues" evidence="1">
    <location>
        <begin position="28"/>
        <end position="44"/>
    </location>
</feature>
<feature type="region of interest" description="Disordered" evidence="1">
    <location>
        <begin position="20"/>
        <end position="77"/>
    </location>
</feature>
<dbReference type="SUPFAM" id="SSF103657">
    <property type="entry name" value="BAR/IMD domain-like"/>
    <property type="match status" value="1"/>
</dbReference>
<organism evidence="2 3">
    <name type="scientific">Seminavis robusta</name>
    <dbReference type="NCBI Taxonomy" id="568900"/>
    <lineage>
        <taxon>Eukaryota</taxon>
        <taxon>Sar</taxon>
        <taxon>Stramenopiles</taxon>
        <taxon>Ochrophyta</taxon>
        <taxon>Bacillariophyta</taxon>
        <taxon>Bacillariophyceae</taxon>
        <taxon>Bacillariophycidae</taxon>
        <taxon>Naviculales</taxon>
        <taxon>Naviculaceae</taxon>
        <taxon>Seminavis</taxon>
    </lineage>
</organism>
<dbReference type="OrthoDB" id="187343at2759"/>
<dbReference type="AlphaFoldDB" id="A0A9N8HQ07"/>
<reference evidence="2" key="1">
    <citation type="submission" date="2020-06" db="EMBL/GenBank/DDBJ databases">
        <authorList>
            <consortium name="Plant Systems Biology data submission"/>
        </authorList>
    </citation>
    <scope>NUCLEOTIDE SEQUENCE</scope>
    <source>
        <strain evidence="2">D6</strain>
    </source>
</reference>
<dbReference type="EMBL" id="CAICTM010001143">
    <property type="protein sequence ID" value="CAB9520917.1"/>
    <property type="molecule type" value="Genomic_DNA"/>
</dbReference>
<evidence type="ECO:0000256" key="1">
    <source>
        <dbReference type="SAM" id="MobiDB-lite"/>
    </source>
</evidence>
<protein>
    <submittedName>
        <fullName evidence="2">Uncharacterized protein</fullName>
    </submittedName>
</protein>
<dbReference type="Proteomes" id="UP001153069">
    <property type="component" value="Unassembled WGS sequence"/>
</dbReference>
<keyword evidence="3" id="KW-1185">Reference proteome</keyword>
<gene>
    <name evidence="2" type="ORF">SEMRO_1145_G246260.1</name>
</gene>
<evidence type="ECO:0000313" key="3">
    <source>
        <dbReference type="Proteomes" id="UP001153069"/>
    </source>
</evidence>
<proteinExistence type="predicted"/>
<dbReference type="InterPro" id="IPR027267">
    <property type="entry name" value="AH/BAR_dom_sf"/>
</dbReference>
<name>A0A9N8HQ07_9STRA</name>
<accession>A0A9N8HQ07</accession>
<evidence type="ECO:0000313" key="2">
    <source>
        <dbReference type="EMBL" id="CAB9520917.1"/>
    </source>
</evidence>
<comment type="caution">
    <text evidence="2">The sequence shown here is derived from an EMBL/GenBank/DDBJ whole genome shotgun (WGS) entry which is preliminary data.</text>
</comment>
<sequence length="579" mass="65519">MSTAYHVRFDNEPRVIAVLPVEEAVGSDCDEEEEPHDPWEEDEAMDRNTEDPSFNDEQEELARDEQRKKKAAKPPPFQLLRWQEQNKKQVIRTELFEELRAYEAQRRTTFSAKLEATQLYFKSLMDLLQNSFDETAKVYRLALGTSIAQSQYARAITQRGVTQAPRDSSPSAALLHSWQEANTILAATLEESAVDIEDNVVSVLSSFQDALQDQKNQFENVGKPILAELEHMEAQVQKTWEAYWRTAAKSMDSGSAGAPVANNFEEPADSVQQADVQHIPIEDLWVVEMQYQMSVSLQRSTWEKRGPEIVRLAASSKEMEVTRRIKLNECMVQFLNCLQKLFKSIGEEADMKLPSGSAMMVNSLEAIHSDMEKRVKSHVEANLPDEFQLSLPDDSAAGFGLDCEGLVITARVMEWKNSYTPMSAADRWRIALAVITVDQYLHIFDLSPFTMATEVDFGDPKIYPGCDPRVAMEHLFPFFSKEAVEKKQGNGGHQGQGGKVTIRDKMVPERTLRLSKNCTFQQLNGECCELTQKTVNKSRFLGKRQKPLYKAQLRILSVDPGVAAEKDAFFALLKQATRS</sequence>